<dbReference type="PANTHER" id="PTHR22655:SF2">
    <property type="entry name" value="ATP-DEPENDENT RNA HELICASE TDRD12-RELATED"/>
    <property type="match status" value="1"/>
</dbReference>
<dbReference type="SUPFAM" id="SSF63748">
    <property type="entry name" value="Tudor/PWWP/MBT"/>
    <property type="match status" value="2"/>
</dbReference>
<dbReference type="Gene3D" id="2.30.30.140">
    <property type="match status" value="2"/>
</dbReference>
<dbReference type="Pfam" id="PF00567">
    <property type="entry name" value="TUDOR"/>
    <property type="match status" value="1"/>
</dbReference>
<evidence type="ECO:0000256" key="12">
    <source>
        <dbReference type="ARBA" id="ARBA00047984"/>
    </source>
</evidence>
<dbReference type="GO" id="GO:0042078">
    <property type="term" value="P:germ-line stem cell division"/>
    <property type="evidence" value="ECO:0007669"/>
    <property type="project" value="TreeGrafter"/>
</dbReference>
<evidence type="ECO:0000256" key="5">
    <source>
        <dbReference type="ARBA" id="ARBA00022782"/>
    </source>
</evidence>
<keyword evidence="5" id="KW-0221">Differentiation</keyword>
<feature type="region of interest" description="Disordered" evidence="13">
    <location>
        <begin position="1556"/>
        <end position="1586"/>
    </location>
</feature>
<reference evidence="15" key="1">
    <citation type="submission" date="2020-04" db="EMBL/GenBank/DDBJ databases">
        <authorList>
            <person name="Neveu A P."/>
        </authorList>
    </citation>
    <scope>NUCLEOTIDE SEQUENCE</scope>
    <source>
        <tissue evidence="15">Whole embryo</tissue>
    </source>
</reference>
<dbReference type="GO" id="GO:0016787">
    <property type="term" value="F:hydrolase activity"/>
    <property type="evidence" value="ECO:0007669"/>
    <property type="project" value="UniProtKB-KW"/>
</dbReference>
<keyword evidence="6" id="KW-0378">Hydrolase</keyword>
<proteinExistence type="evidence at transcript level"/>
<keyword evidence="11" id="KW-0469">Meiosis</keyword>
<keyword evidence="3" id="KW-0677">Repeat</keyword>
<dbReference type="PROSITE" id="PS51192">
    <property type="entry name" value="HELICASE_ATP_BIND_1"/>
    <property type="match status" value="1"/>
</dbReference>
<dbReference type="InterPro" id="IPR011545">
    <property type="entry name" value="DEAD/DEAH_box_helicase_dom"/>
</dbReference>
<keyword evidence="2" id="KW-0217">Developmental protein</keyword>
<keyword evidence="4" id="KW-0547">Nucleotide-binding</keyword>
<dbReference type="InterPro" id="IPR014001">
    <property type="entry name" value="Helicase_ATP-bd"/>
</dbReference>
<evidence type="ECO:0000256" key="2">
    <source>
        <dbReference type="ARBA" id="ARBA00022473"/>
    </source>
</evidence>
<evidence type="ECO:0000256" key="9">
    <source>
        <dbReference type="ARBA" id="ARBA00022871"/>
    </source>
</evidence>
<dbReference type="Gene3D" id="3.40.50.300">
    <property type="entry name" value="P-loop containing nucleotide triphosphate hydrolases"/>
    <property type="match status" value="2"/>
</dbReference>
<dbReference type="GO" id="GO:0005524">
    <property type="term" value="F:ATP binding"/>
    <property type="evidence" value="ECO:0007669"/>
    <property type="project" value="UniProtKB-KW"/>
</dbReference>
<evidence type="ECO:0000259" key="14">
    <source>
        <dbReference type="PROSITE" id="PS51192"/>
    </source>
</evidence>
<dbReference type="PANTHER" id="PTHR22655">
    <property type="entry name" value="ATP-DEPENDENT RNA HELICASE TDRD12-RELATED"/>
    <property type="match status" value="1"/>
</dbReference>
<organism evidence="15">
    <name type="scientific">Phallusia mammillata</name>
    <dbReference type="NCBI Taxonomy" id="59560"/>
    <lineage>
        <taxon>Eukaryota</taxon>
        <taxon>Metazoa</taxon>
        <taxon>Chordata</taxon>
        <taxon>Tunicata</taxon>
        <taxon>Ascidiacea</taxon>
        <taxon>Phlebobranchia</taxon>
        <taxon>Ascidiidae</taxon>
        <taxon>Phallusia</taxon>
    </lineage>
</organism>
<name>A0A6F9DH86_9ASCI</name>
<feature type="region of interest" description="Disordered" evidence="13">
    <location>
        <begin position="1474"/>
        <end position="1530"/>
    </location>
</feature>
<evidence type="ECO:0000256" key="6">
    <source>
        <dbReference type="ARBA" id="ARBA00022801"/>
    </source>
</evidence>
<evidence type="ECO:0000256" key="3">
    <source>
        <dbReference type="ARBA" id="ARBA00022737"/>
    </source>
</evidence>
<evidence type="ECO:0000256" key="1">
    <source>
        <dbReference type="ARBA" id="ARBA00012552"/>
    </source>
</evidence>
<protein>
    <recommendedName>
        <fullName evidence="1">RNA helicase</fullName>
        <ecNumber evidence="1">3.6.4.13</ecNumber>
    </recommendedName>
</protein>
<feature type="compositionally biased region" description="Polar residues" evidence="13">
    <location>
        <begin position="1599"/>
        <end position="1621"/>
    </location>
</feature>
<keyword evidence="7" id="KW-0347">Helicase</keyword>
<evidence type="ECO:0000256" key="4">
    <source>
        <dbReference type="ARBA" id="ARBA00022741"/>
    </source>
</evidence>
<dbReference type="Pfam" id="PF00270">
    <property type="entry name" value="DEAD"/>
    <property type="match status" value="1"/>
</dbReference>
<feature type="region of interest" description="Disordered" evidence="13">
    <location>
        <begin position="488"/>
        <end position="514"/>
    </location>
</feature>
<evidence type="ECO:0000256" key="10">
    <source>
        <dbReference type="ARBA" id="ARBA00023158"/>
    </source>
</evidence>
<sequence>MKILIKNVKSPACFWGIKDGFCASPRFQVLKEEINDYFGNDQLFKCTLANPVEGMKCVMQYEARNWQRAVVDAVMVTPYGCSVRCFLVDILEMVMASSNRLFASPSWVWEEPTQGIKFSLHGVVPACLWTDYHKDQVKIKSHSHKWDSSAIRYFKELVSLGSSQGSVDIISIDKNQVHDVYLYLSFSGCDPISAADMLINKKFALPLCEASPVDPPEPAIEIVKPDISQQSLEMRTSLDEVMKEVAECLNNSSSSSSASCHSSPRRQSKAQSALCSSAVHNPCEKSCNGKSLFDLSVSTISENRVNDLSSAWPEGCVARSHQFSNADSKISVESSQLSRSIGRGAKLNSLLCEIGETQPVGMNSGNVSSNSNGSLHKNVVDSQTSTSLIPVELQKKLEKIACLTKSDEQSNATLHDKSTARENILLMEKLLTEAKDMLNHVDEPVSTALVDDKQNSKDSLVDIGPLDRSSFDVENKNPVYKAALKETNSTNNKKHIDGPVSKKSASTSQITSSPFHGKKESFFTVQQPASNSTNKQCSILVKGIKPPNPYPLFCKTPFPSFITSLFEGLKFRGPTQVQAYVWPAIMEKRDVVALAPSGGGKTLAYVTPLVSILYQQHKTAQKNVINHAEGVLSSRQNPVIIVLCSSWKDIQNITDSFKSLLHQSNSEEEQYKVIGISGGPDVESKRAVELVAGCSVLVASLHTLIRICKAKYITLDRLEYLVLDNIHILVEEFTTEVREIMSLWSASLCDNDRTVQQRYKPKILGFGIQWTNGVKSFMDAYMSNPLLYINHPLEASVFGQVHHEVHIWSRKKSYECLMDVVQSTNSERSGGIAVFMQSAATMKKVVSALTCASIYCLGVEGSMMSIEMQEVQKLFDDDAISAPVLVITDSALKMLTIDNIEMSVHFELAKDKFTFGSRLGFMQYYYQMDSKAAKPCSHIFLTEENIGEVMGVVKLLQRLSQPIPQKLELLASQAVQSVQIARGQKALCPYMKAYGKCRDSQSCSHRHFVSKHLDSPNMDPKFAKVPTDGFVKVKITCVANATLFYGHVIKSSSTVIKTCSQFDTISSKLQEHFVRSENKQRLVSLPKFGQTFAFHKTEKFYRAILKRPQNQHHSVAWKSPAGVTKLQIHLVDTGQSCTATLDSLYHLPPILAAYPYQAIKIQACSVKPIDNDTEWSVEASEMVHDKIYDQIVEGNVVLALGHNIWLQPVLIRSNLPITALRVTDCDITAELIQTGLAEKNSTHVKNLLEECKDIIDQIGSSKTFPDECKSSKNVTANIETTEQSSSQAITKNVPSNTPAFLQNDLLSSKLKHASNSSGDHKEDPVKVLDNISNGCTSRSDETLSVCSSKILKQENLSNGYISHEKLIPSPLKEGDLKQENEKSDSECVALSNKNSLEIPITDDSSFESFSSCTEVDLCDIPMQKNCFEIPALVDSCEDDHHSIPSTLTSLKSSSSKSCTGGSVRLDQVKNIENKKVNSNVTKSTPLDLNYNPAFGNPSDMPSDSQGGKPEHNEFVKSESTSDCHIDDDLSPINSATEISKLSENTQDEKLVGEAISSHTEKQNTSPKALPIGRLSPSRADSVKPRLNTSQVKNALISGSQHQCAPTNKHPSNSQSDFSQKTDYLKEKDSKPSVKELKDIDANKACGLLHPICVQLAKSNDFVARQQLCQDLYMTTRERPFDVTERDLDSLNMILMDVRSDDEKVLILGSFLSLATANVPLSDCLSLKQLSLILKNMKNNEKVIKLIKSLGKMIIQNTEKDLLQSVKDLILYVNDMSSDVTESKQSIVFSLEMLDAALEENPSQLKDLEELDLAGLLIKVQCEELELVKRSLFVKIVNYNAEQMMKLKEEPDQTKKPIQAVEKQITNKVDCLNYDRFNDIDTDTLSLHSNRPYTPIPVKFDTDTDVESAATETDFDPHLFGI</sequence>
<dbReference type="InterPro" id="IPR002999">
    <property type="entry name" value="Tudor"/>
</dbReference>
<gene>
    <name evidence="15" type="primary">LOC100179489</name>
</gene>
<accession>A0A6F9DH86</accession>
<dbReference type="GO" id="GO:0031047">
    <property type="term" value="P:regulatory ncRNA-mediated gene silencing"/>
    <property type="evidence" value="ECO:0007669"/>
    <property type="project" value="UniProtKB-KW"/>
</dbReference>
<evidence type="ECO:0000256" key="13">
    <source>
        <dbReference type="SAM" id="MobiDB-lite"/>
    </source>
</evidence>
<feature type="region of interest" description="Disordered" evidence="13">
    <location>
        <begin position="1599"/>
        <end position="1632"/>
    </location>
</feature>
<dbReference type="SUPFAM" id="SSF52540">
    <property type="entry name" value="P-loop containing nucleoside triphosphate hydrolases"/>
    <property type="match status" value="2"/>
</dbReference>
<dbReference type="InterPro" id="IPR027417">
    <property type="entry name" value="P-loop_NTPase"/>
</dbReference>
<evidence type="ECO:0000256" key="11">
    <source>
        <dbReference type="ARBA" id="ARBA00023254"/>
    </source>
</evidence>
<feature type="compositionally biased region" description="Basic and acidic residues" evidence="13">
    <location>
        <begin position="1508"/>
        <end position="1527"/>
    </location>
</feature>
<dbReference type="GO" id="GO:0003724">
    <property type="term" value="F:RNA helicase activity"/>
    <property type="evidence" value="ECO:0007669"/>
    <property type="project" value="UniProtKB-EC"/>
</dbReference>
<feature type="compositionally biased region" description="Basic and acidic residues" evidence="13">
    <location>
        <begin position="1622"/>
        <end position="1632"/>
    </location>
</feature>
<dbReference type="GO" id="GO:0003676">
    <property type="term" value="F:nucleic acid binding"/>
    <property type="evidence" value="ECO:0007669"/>
    <property type="project" value="InterPro"/>
</dbReference>
<dbReference type="EMBL" id="LR786647">
    <property type="protein sequence ID" value="CAB3262317.1"/>
    <property type="molecule type" value="mRNA"/>
</dbReference>
<evidence type="ECO:0000313" key="15">
    <source>
        <dbReference type="EMBL" id="CAB3262317.1"/>
    </source>
</evidence>
<comment type="catalytic activity">
    <reaction evidence="12">
        <text>ATP + H2O = ADP + phosphate + H(+)</text>
        <dbReference type="Rhea" id="RHEA:13065"/>
        <dbReference type="ChEBI" id="CHEBI:15377"/>
        <dbReference type="ChEBI" id="CHEBI:15378"/>
        <dbReference type="ChEBI" id="CHEBI:30616"/>
        <dbReference type="ChEBI" id="CHEBI:43474"/>
        <dbReference type="ChEBI" id="CHEBI:456216"/>
        <dbReference type="EC" id="3.6.4.13"/>
    </reaction>
</comment>
<dbReference type="InterPro" id="IPR035437">
    <property type="entry name" value="SNase_OB-fold_sf"/>
</dbReference>
<keyword evidence="9" id="KW-0744">Spermatogenesis</keyword>
<dbReference type="GO" id="GO:0007283">
    <property type="term" value="P:spermatogenesis"/>
    <property type="evidence" value="ECO:0007669"/>
    <property type="project" value="UniProtKB-KW"/>
</dbReference>
<dbReference type="Gene3D" id="2.40.50.90">
    <property type="match status" value="2"/>
</dbReference>
<keyword evidence="10" id="KW-0943">RNA-mediated gene silencing</keyword>
<feature type="compositionally biased region" description="Polar residues" evidence="13">
    <location>
        <begin position="503"/>
        <end position="514"/>
    </location>
</feature>
<evidence type="ECO:0000256" key="7">
    <source>
        <dbReference type="ARBA" id="ARBA00022806"/>
    </source>
</evidence>
<dbReference type="SMART" id="SM00487">
    <property type="entry name" value="DEXDc"/>
    <property type="match status" value="1"/>
</dbReference>
<feature type="domain" description="Helicase ATP-binding" evidence="14">
    <location>
        <begin position="582"/>
        <end position="766"/>
    </location>
</feature>
<dbReference type="EC" id="3.6.4.13" evidence="1"/>
<dbReference type="GO" id="GO:0051321">
    <property type="term" value="P:meiotic cell cycle"/>
    <property type="evidence" value="ECO:0007669"/>
    <property type="project" value="UniProtKB-KW"/>
</dbReference>
<evidence type="ECO:0000256" key="8">
    <source>
        <dbReference type="ARBA" id="ARBA00022840"/>
    </source>
</evidence>
<keyword evidence="8" id="KW-0067">ATP-binding</keyword>
<feature type="compositionally biased region" description="Polar residues" evidence="13">
    <location>
        <begin position="1476"/>
        <end position="1486"/>
    </location>
</feature>